<gene>
    <name evidence="2" type="ORF">BCF44_12721</name>
</gene>
<dbReference type="GO" id="GO:0003677">
    <property type="term" value="F:DNA binding"/>
    <property type="evidence" value="ECO:0007669"/>
    <property type="project" value="InterPro"/>
</dbReference>
<dbReference type="SUPFAM" id="SSF52540">
    <property type="entry name" value="P-loop containing nucleoside triphosphate hydrolases"/>
    <property type="match status" value="1"/>
</dbReference>
<dbReference type="PANTHER" id="PTHR47691">
    <property type="entry name" value="REGULATOR-RELATED"/>
    <property type="match status" value="1"/>
</dbReference>
<dbReference type="PROSITE" id="PS50943">
    <property type="entry name" value="HTH_CROC1"/>
    <property type="match status" value="1"/>
</dbReference>
<name>A0A3E0GV52_9PSEU</name>
<dbReference type="GO" id="GO:0043531">
    <property type="term" value="F:ADP binding"/>
    <property type="evidence" value="ECO:0007669"/>
    <property type="project" value="InterPro"/>
</dbReference>
<dbReference type="PRINTS" id="PR00364">
    <property type="entry name" value="DISEASERSIST"/>
</dbReference>
<evidence type="ECO:0000259" key="1">
    <source>
        <dbReference type="PROSITE" id="PS50943"/>
    </source>
</evidence>
<dbReference type="CDD" id="cd00093">
    <property type="entry name" value="HTH_XRE"/>
    <property type="match status" value="1"/>
</dbReference>
<feature type="domain" description="HTH cro/C1-type" evidence="1">
    <location>
        <begin position="35"/>
        <end position="80"/>
    </location>
</feature>
<evidence type="ECO:0000313" key="2">
    <source>
        <dbReference type="EMBL" id="REH28441.1"/>
    </source>
</evidence>
<evidence type="ECO:0000313" key="3">
    <source>
        <dbReference type="Proteomes" id="UP000256269"/>
    </source>
</evidence>
<dbReference type="OrthoDB" id="7628974at2"/>
<dbReference type="InterPro" id="IPR001387">
    <property type="entry name" value="Cro/C1-type_HTH"/>
</dbReference>
<dbReference type="Gene3D" id="1.25.40.10">
    <property type="entry name" value="Tetratricopeptide repeat domain"/>
    <property type="match status" value="1"/>
</dbReference>
<dbReference type="InterPro" id="IPR027417">
    <property type="entry name" value="P-loop_NTPase"/>
</dbReference>
<dbReference type="SUPFAM" id="SSF81901">
    <property type="entry name" value="HCP-like"/>
    <property type="match status" value="1"/>
</dbReference>
<sequence length="759" mass="82186">MTELDTAGADTLADLAELLRTLRRRHARTSRDSELTYRELAAKTGWSLTAVAEYFTGKTLPPTDRFDALVVLLGATPAELGALATARDRVAELRRTDRAPAPNSVPRQLPASVRRFTGRATELAALAELLDEPVTPGAVRVAAISGAAGIGKTTLAVQWAHQMAHRFPDGQLYVNLRGFDAGATVSPPAAIRSFLDALHVNQAPESPDAQAALYRSLLADRRMLILLDNARDTAQVRPLLPGAPGCLVLVTSRNQLKGLVATDGAEPITLDVLSADEARELLARAVGAERAAAAPGAVDELVAHCARLPLALAIVAARAAVNPRVPLPDLVRELDESRLSAFAGDDPATDLRAVFSWSYHALEAEAARAFGLLGLAPGPDIDLSAAASLVGRPLQQTRVLLHGLESASLIQQWAPGRYRMHDLIRLYAKDQAADPAALQRLTDFYVHTAFGAERLLQPLLPPIPLDPPADGCTPKVITDQAGALAWFAAEHRNLQAAQCLAADRDVWRLAWTLTTFLYRQGRFHDALAVWRAGEAAAAKLDDPMIRTGTHQLLGAIYGELGRHEEALRHLNIAAGAGDTPGQAYTHHALGWLWSLRGDHQRALRHAAESLRRYRALGMPAGEARELTVMGWYRALSGDFERARCDGEAALATARRHALAEDEALSTSVLGFIAFNTGFHVAARSHLERADTLLYNVGNLYYQATVLDYLGRTHEALDDPAEASCCWRKALALYREQHRAAEADDLERRMADTRVTAPRG</sequence>
<protein>
    <submittedName>
        <fullName evidence="2">Tetratricopeptide repeat protein</fullName>
    </submittedName>
</protein>
<dbReference type="EMBL" id="QUNO01000027">
    <property type="protein sequence ID" value="REH28441.1"/>
    <property type="molecule type" value="Genomic_DNA"/>
</dbReference>
<organism evidence="2 3">
    <name type="scientific">Kutzneria buriramensis</name>
    <dbReference type="NCBI Taxonomy" id="1045776"/>
    <lineage>
        <taxon>Bacteria</taxon>
        <taxon>Bacillati</taxon>
        <taxon>Actinomycetota</taxon>
        <taxon>Actinomycetes</taxon>
        <taxon>Pseudonocardiales</taxon>
        <taxon>Pseudonocardiaceae</taxon>
        <taxon>Kutzneria</taxon>
    </lineage>
</organism>
<dbReference type="Proteomes" id="UP000256269">
    <property type="component" value="Unassembled WGS sequence"/>
</dbReference>
<dbReference type="SMART" id="SM00530">
    <property type="entry name" value="HTH_XRE"/>
    <property type="match status" value="1"/>
</dbReference>
<dbReference type="InterPro" id="IPR002182">
    <property type="entry name" value="NB-ARC"/>
</dbReference>
<dbReference type="InterPro" id="IPR010982">
    <property type="entry name" value="Lambda_DNA-bd_dom_sf"/>
</dbReference>
<dbReference type="InterPro" id="IPR011990">
    <property type="entry name" value="TPR-like_helical_dom_sf"/>
</dbReference>
<proteinExistence type="predicted"/>
<reference evidence="2 3" key="1">
    <citation type="submission" date="2018-08" db="EMBL/GenBank/DDBJ databases">
        <title>Genomic Encyclopedia of Archaeal and Bacterial Type Strains, Phase II (KMG-II): from individual species to whole genera.</title>
        <authorList>
            <person name="Goeker M."/>
        </authorList>
    </citation>
    <scope>NUCLEOTIDE SEQUENCE [LARGE SCALE GENOMIC DNA]</scope>
    <source>
        <strain evidence="2 3">DSM 45791</strain>
    </source>
</reference>
<dbReference type="InterPro" id="IPR019734">
    <property type="entry name" value="TPR_rpt"/>
</dbReference>
<dbReference type="RefSeq" id="WP_116181470.1">
    <property type="nucleotide sequence ID" value="NZ_CP144375.1"/>
</dbReference>
<dbReference type="SUPFAM" id="SSF47413">
    <property type="entry name" value="lambda repressor-like DNA-binding domains"/>
    <property type="match status" value="1"/>
</dbReference>
<dbReference type="SMART" id="SM00028">
    <property type="entry name" value="TPR"/>
    <property type="match status" value="3"/>
</dbReference>
<comment type="caution">
    <text evidence="2">The sequence shown here is derived from an EMBL/GenBank/DDBJ whole genome shotgun (WGS) entry which is preliminary data.</text>
</comment>
<dbReference type="AlphaFoldDB" id="A0A3E0GV52"/>
<dbReference type="Gene3D" id="1.10.260.40">
    <property type="entry name" value="lambda repressor-like DNA-binding domains"/>
    <property type="match status" value="1"/>
</dbReference>
<keyword evidence="3" id="KW-1185">Reference proteome</keyword>
<accession>A0A3E0GV52</accession>
<dbReference type="Pfam" id="PF00931">
    <property type="entry name" value="NB-ARC"/>
    <property type="match status" value="1"/>
</dbReference>
<dbReference type="Pfam" id="PF13560">
    <property type="entry name" value="HTH_31"/>
    <property type="match status" value="1"/>
</dbReference>
<dbReference type="PANTHER" id="PTHR47691:SF3">
    <property type="entry name" value="HTH-TYPE TRANSCRIPTIONAL REGULATOR RV0890C-RELATED"/>
    <property type="match status" value="1"/>
</dbReference>
<dbReference type="Gene3D" id="3.40.50.300">
    <property type="entry name" value="P-loop containing nucleotide triphosphate hydrolases"/>
    <property type="match status" value="1"/>
</dbReference>